<evidence type="ECO:0000313" key="3">
    <source>
        <dbReference type="Proteomes" id="UP000060630"/>
    </source>
</evidence>
<gene>
    <name evidence="2" type="ORF">WK57_33145</name>
    <name evidence="1" type="ORF">WL29_31645</name>
</gene>
<protein>
    <submittedName>
        <fullName evidence="2">Uncharacterized protein</fullName>
    </submittedName>
</protein>
<dbReference type="EMBL" id="LNJU01000005">
    <property type="protein sequence ID" value="KWZ53782.1"/>
    <property type="molecule type" value="Genomic_DNA"/>
</dbReference>
<sequence length="60" mass="6980">MGNFHLRSNLSALFERFQSKTTQVAHEVWPPMARACHTLSERAAGAWSTVRRETARMRRH</sequence>
<reference evidence="1 3" key="1">
    <citation type="submission" date="2015-11" db="EMBL/GenBank/DDBJ databases">
        <title>Expanding the genomic diversity of Burkholderia species for the development of highly accurate diagnostics.</title>
        <authorList>
            <person name="Sahl J."/>
            <person name="Keim P."/>
            <person name="Wagner D."/>
        </authorList>
    </citation>
    <scope>NUCLEOTIDE SEQUENCE [LARGE SCALE GENOMIC DNA]</scope>
    <source>
        <strain evidence="1 3">MSMB2087WGS</strain>
    </source>
</reference>
<proteinExistence type="predicted"/>
<name>A0A106UH22_9BURK</name>
<evidence type="ECO:0000313" key="2">
    <source>
        <dbReference type="EMBL" id="KWZ53782.1"/>
    </source>
</evidence>
<dbReference type="EMBL" id="LPHD01000126">
    <property type="protein sequence ID" value="KWA79008.1"/>
    <property type="molecule type" value="Genomic_DNA"/>
</dbReference>
<evidence type="ECO:0000313" key="1">
    <source>
        <dbReference type="EMBL" id="KWA79008.1"/>
    </source>
</evidence>
<organism evidence="2 4">
    <name type="scientific">Burkholderia ubonensis</name>
    <dbReference type="NCBI Taxonomy" id="101571"/>
    <lineage>
        <taxon>Bacteria</taxon>
        <taxon>Pseudomonadati</taxon>
        <taxon>Pseudomonadota</taxon>
        <taxon>Betaproteobacteria</taxon>
        <taxon>Burkholderiales</taxon>
        <taxon>Burkholderiaceae</taxon>
        <taxon>Burkholderia</taxon>
        <taxon>Burkholderia cepacia complex</taxon>
    </lineage>
</organism>
<dbReference type="Proteomes" id="UP000060630">
    <property type="component" value="Unassembled WGS sequence"/>
</dbReference>
<dbReference type="AlphaFoldDB" id="A0A106UH22"/>
<evidence type="ECO:0000313" key="4">
    <source>
        <dbReference type="Proteomes" id="UP000070119"/>
    </source>
</evidence>
<reference evidence="2 4" key="2">
    <citation type="submission" date="2015-11" db="EMBL/GenBank/DDBJ databases">
        <authorList>
            <person name="Sahl J."/>
            <person name="Wagner D."/>
            <person name="Keim P."/>
        </authorList>
    </citation>
    <scope>NUCLEOTIDE SEQUENCE [LARGE SCALE GENOMIC DNA]</scope>
    <source>
        <strain evidence="2 4">MSMB1157</strain>
    </source>
</reference>
<comment type="caution">
    <text evidence="2">The sequence shown here is derived from an EMBL/GenBank/DDBJ whole genome shotgun (WGS) entry which is preliminary data.</text>
</comment>
<accession>A0A106UH22</accession>
<dbReference type="Proteomes" id="UP000070119">
    <property type="component" value="Chromosome 2"/>
</dbReference>
<dbReference type="RefSeq" id="WP_042588563.1">
    <property type="nucleotide sequence ID" value="NZ_LOVG01000068.1"/>
</dbReference>